<feature type="transmembrane region" description="Helical" evidence="6">
    <location>
        <begin position="383"/>
        <end position="403"/>
    </location>
</feature>
<comment type="subcellular location">
    <subcellularLocation>
        <location evidence="1">Membrane</location>
        <topology evidence="1">Multi-pass membrane protein</topology>
    </subcellularLocation>
</comment>
<dbReference type="GO" id="GO:0022857">
    <property type="term" value="F:transmembrane transporter activity"/>
    <property type="evidence" value="ECO:0007669"/>
    <property type="project" value="InterPro"/>
</dbReference>
<dbReference type="Pfam" id="PF07690">
    <property type="entry name" value="MFS_1"/>
    <property type="match status" value="1"/>
</dbReference>
<dbReference type="AlphaFoldDB" id="A0AAJ0BDP9"/>
<feature type="transmembrane region" description="Helical" evidence="6">
    <location>
        <begin position="189"/>
        <end position="209"/>
    </location>
</feature>
<evidence type="ECO:0000313" key="7">
    <source>
        <dbReference type="EMBL" id="KAK1755389.1"/>
    </source>
</evidence>
<accession>A0AAJ0BDP9</accession>
<comment type="caution">
    <text evidence="7">The sequence shown here is derived from an EMBL/GenBank/DDBJ whole genome shotgun (WGS) entry which is preliminary data.</text>
</comment>
<name>A0AAJ0BDP9_9PEZI</name>
<feature type="transmembrane region" description="Helical" evidence="6">
    <location>
        <begin position="72"/>
        <end position="92"/>
    </location>
</feature>
<keyword evidence="3 6" id="KW-1133">Transmembrane helix</keyword>
<feature type="region of interest" description="Disordered" evidence="5">
    <location>
        <begin position="1"/>
        <end position="33"/>
    </location>
</feature>
<dbReference type="PANTHER" id="PTHR23514">
    <property type="entry name" value="BYPASS OF STOP CODON PROTEIN 6"/>
    <property type="match status" value="1"/>
</dbReference>
<feature type="transmembrane region" description="Helical" evidence="6">
    <location>
        <begin position="267"/>
        <end position="285"/>
    </location>
</feature>
<keyword evidence="4 6" id="KW-0472">Membrane</keyword>
<feature type="transmembrane region" description="Helical" evidence="6">
    <location>
        <begin position="322"/>
        <end position="343"/>
    </location>
</feature>
<gene>
    <name evidence="7" type="ORF">QBC47DRAFT_188738</name>
</gene>
<dbReference type="EMBL" id="MU839833">
    <property type="protein sequence ID" value="KAK1755389.1"/>
    <property type="molecule type" value="Genomic_DNA"/>
</dbReference>
<feature type="transmembrane region" description="Helical" evidence="6">
    <location>
        <begin position="162"/>
        <end position="183"/>
    </location>
</feature>
<evidence type="ECO:0000256" key="2">
    <source>
        <dbReference type="ARBA" id="ARBA00022692"/>
    </source>
</evidence>
<evidence type="ECO:0000256" key="4">
    <source>
        <dbReference type="ARBA" id="ARBA00023136"/>
    </source>
</evidence>
<dbReference type="SUPFAM" id="SSF103473">
    <property type="entry name" value="MFS general substrate transporter"/>
    <property type="match status" value="1"/>
</dbReference>
<feature type="compositionally biased region" description="Basic and acidic residues" evidence="5">
    <location>
        <begin position="11"/>
        <end position="28"/>
    </location>
</feature>
<evidence type="ECO:0000256" key="5">
    <source>
        <dbReference type="SAM" id="MobiDB-lite"/>
    </source>
</evidence>
<organism evidence="7 8">
    <name type="scientific">Echria macrotheca</name>
    <dbReference type="NCBI Taxonomy" id="438768"/>
    <lineage>
        <taxon>Eukaryota</taxon>
        <taxon>Fungi</taxon>
        <taxon>Dikarya</taxon>
        <taxon>Ascomycota</taxon>
        <taxon>Pezizomycotina</taxon>
        <taxon>Sordariomycetes</taxon>
        <taxon>Sordariomycetidae</taxon>
        <taxon>Sordariales</taxon>
        <taxon>Schizotheciaceae</taxon>
        <taxon>Echria</taxon>
    </lineage>
</organism>
<dbReference type="InterPro" id="IPR051788">
    <property type="entry name" value="MFS_Transporter"/>
</dbReference>
<dbReference type="Proteomes" id="UP001239445">
    <property type="component" value="Unassembled WGS sequence"/>
</dbReference>
<feature type="transmembrane region" description="Helical" evidence="6">
    <location>
        <begin position="297"/>
        <end position="316"/>
    </location>
</feature>
<evidence type="ECO:0000313" key="8">
    <source>
        <dbReference type="Proteomes" id="UP001239445"/>
    </source>
</evidence>
<evidence type="ECO:0000256" key="3">
    <source>
        <dbReference type="ARBA" id="ARBA00022989"/>
    </source>
</evidence>
<proteinExistence type="predicted"/>
<sequence>MPTSMGPADPILEKDRPAKLRDDRDARQSRPTPSSGLRLLAVCFMSFTNALSDTAPSALIPTLEKQYDTTSALLYLLFVANALGFITGAIFLEGITECLGRARTFALGQLLAVAGYLPIAFVAPFPIFMLSFFVTGFGLSLSLALGNVFCGSLRDGTPALGAMHGTYGLGACVGPLLAVSFASTEWPRYYVLMIGLTVVGGVIGPCAFWDYEEDATVPADDDAEPKHDLQGMFTDESTQIVMRGAFFMFAYRVVEVSISTSAMSKPIGSSTLLFWLGVAVARWLLSTTSRRLDERKLVYVVVVGAAASQILVWLVPGMDGNTAALTTGLLLGPVYPCAAAVFMRSIGSQEQVGGMGVISAFGSSGGAAAPFTAGLLAQLVGPVVAHPIAVTLLGVMVSCWYGLPKKPKRIE</sequence>
<reference evidence="7" key="1">
    <citation type="submission" date="2023-06" db="EMBL/GenBank/DDBJ databases">
        <title>Genome-scale phylogeny and comparative genomics of the fungal order Sordariales.</title>
        <authorList>
            <consortium name="Lawrence Berkeley National Laboratory"/>
            <person name="Hensen N."/>
            <person name="Bonometti L."/>
            <person name="Westerberg I."/>
            <person name="Brannstrom I.O."/>
            <person name="Guillou S."/>
            <person name="Cros-Aarteil S."/>
            <person name="Calhoun S."/>
            <person name="Haridas S."/>
            <person name="Kuo A."/>
            <person name="Mondo S."/>
            <person name="Pangilinan J."/>
            <person name="Riley R."/>
            <person name="Labutti K."/>
            <person name="Andreopoulos B."/>
            <person name="Lipzen A."/>
            <person name="Chen C."/>
            <person name="Yanf M."/>
            <person name="Daum C."/>
            <person name="Ng V."/>
            <person name="Clum A."/>
            <person name="Steindorff A."/>
            <person name="Ohm R."/>
            <person name="Martin F."/>
            <person name="Silar P."/>
            <person name="Natvig D."/>
            <person name="Lalanne C."/>
            <person name="Gautier V."/>
            <person name="Ament-Velasquez S.L."/>
            <person name="Kruys A."/>
            <person name="Hutchinson M.I."/>
            <person name="Powell A.J."/>
            <person name="Barry K."/>
            <person name="Miller A.N."/>
            <person name="Grigoriev I.V."/>
            <person name="Debuchy R."/>
            <person name="Gladieux P."/>
            <person name="Thoren M.H."/>
            <person name="Johannesson H."/>
        </authorList>
    </citation>
    <scope>NUCLEOTIDE SEQUENCE</scope>
    <source>
        <strain evidence="7">PSN4</strain>
    </source>
</reference>
<keyword evidence="8" id="KW-1185">Reference proteome</keyword>
<evidence type="ECO:0000256" key="6">
    <source>
        <dbReference type="SAM" id="Phobius"/>
    </source>
</evidence>
<evidence type="ECO:0000256" key="1">
    <source>
        <dbReference type="ARBA" id="ARBA00004141"/>
    </source>
</evidence>
<dbReference type="Gene3D" id="1.20.1250.20">
    <property type="entry name" value="MFS general substrate transporter like domains"/>
    <property type="match status" value="1"/>
</dbReference>
<dbReference type="InterPro" id="IPR011701">
    <property type="entry name" value="MFS"/>
</dbReference>
<dbReference type="PANTHER" id="PTHR23514:SF6">
    <property type="entry name" value="MAJOR FACILITATOR SUPERFAMILY (MFS) PROFILE DOMAIN-CONTAINING PROTEIN"/>
    <property type="match status" value="1"/>
</dbReference>
<keyword evidence="2 6" id="KW-0812">Transmembrane</keyword>
<dbReference type="InterPro" id="IPR036259">
    <property type="entry name" value="MFS_trans_sf"/>
</dbReference>
<feature type="transmembrane region" description="Helical" evidence="6">
    <location>
        <begin position="355"/>
        <end position="377"/>
    </location>
</feature>
<protein>
    <submittedName>
        <fullName evidence="7">MFS general substrate transporter</fullName>
    </submittedName>
</protein>
<dbReference type="GO" id="GO:0016020">
    <property type="term" value="C:membrane"/>
    <property type="evidence" value="ECO:0007669"/>
    <property type="project" value="UniProtKB-SubCell"/>
</dbReference>